<dbReference type="Pfam" id="PF00534">
    <property type="entry name" value="Glycos_transf_1"/>
    <property type="match status" value="1"/>
</dbReference>
<feature type="domain" description="Glycosyl transferase family 1" evidence="4">
    <location>
        <begin position="172"/>
        <end position="341"/>
    </location>
</feature>
<dbReference type="PANTHER" id="PTHR34106">
    <property type="entry name" value="GLYCOSIDASE"/>
    <property type="match status" value="1"/>
</dbReference>
<keyword evidence="2 5" id="KW-0808">Transferase</keyword>
<accession>A0ABQ2K273</accession>
<protein>
    <submittedName>
        <fullName evidence="5">Glycosyl transferase</fullName>
    </submittedName>
</protein>
<dbReference type="InterPro" id="IPR023296">
    <property type="entry name" value="Glyco_hydro_beta-prop_sf"/>
</dbReference>
<dbReference type="Gene3D" id="2.115.10.20">
    <property type="entry name" value="Glycosyl hydrolase domain, family 43"/>
    <property type="match status" value="1"/>
</dbReference>
<dbReference type="CDD" id="cd03822">
    <property type="entry name" value="GT4_mannosyltransferase-like"/>
    <property type="match status" value="1"/>
</dbReference>
<name>A0ABQ2K273_9SPHN</name>
<dbReference type="InterPro" id="IPR001296">
    <property type="entry name" value="Glyco_trans_1"/>
</dbReference>
<comment type="similarity">
    <text evidence="3">Belongs to the glycosyl hydrolase 130 family.</text>
</comment>
<reference evidence="6" key="1">
    <citation type="journal article" date="2019" name="Int. J. Syst. Evol. Microbiol.">
        <title>The Global Catalogue of Microorganisms (GCM) 10K type strain sequencing project: providing services to taxonomists for standard genome sequencing and annotation.</title>
        <authorList>
            <consortium name="The Broad Institute Genomics Platform"/>
            <consortium name="The Broad Institute Genome Sequencing Center for Infectious Disease"/>
            <person name="Wu L."/>
            <person name="Ma J."/>
        </authorList>
    </citation>
    <scope>NUCLEOTIDE SEQUENCE [LARGE SCALE GENOMIC DNA]</scope>
    <source>
        <strain evidence="6">CGMCC 1.6784</strain>
    </source>
</reference>
<keyword evidence="1" id="KW-0328">Glycosyltransferase</keyword>
<dbReference type="Pfam" id="PF04041">
    <property type="entry name" value="Glyco_hydro_130"/>
    <property type="match status" value="1"/>
</dbReference>
<dbReference type="GO" id="GO:0016740">
    <property type="term" value="F:transferase activity"/>
    <property type="evidence" value="ECO:0007669"/>
    <property type="project" value="UniProtKB-KW"/>
</dbReference>
<evidence type="ECO:0000256" key="3">
    <source>
        <dbReference type="ARBA" id="ARBA00024356"/>
    </source>
</evidence>
<dbReference type="InterPro" id="IPR007184">
    <property type="entry name" value="Mannoside_phosphorylase"/>
</dbReference>
<keyword evidence="6" id="KW-1185">Reference proteome</keyword>
<evidence type="ECO:0000256" key="1">
    <source>
        <dbReference type="ARBA" id="ARBA00022676"/>
    </source>
</evidence>
<dbReference type="SUPFAM" id="SSF53756">
    <property type="entry name" value="UDP-Glycosyltransferase/glycogen phosphorylase"/>
    <property type="match status" value="1"/>
</dbReference>
<dbReference type="EMBL" id="BMLK01000049">
    <property type="protein sequence ID" value="GGN62556.1"/>
    <property type="molecule type" value="Genomic_DNA"/>
</dbReference>
<dbReference type="Proteomes" id="UP000605099">
    <property type="component" value="Unassembled WGS sequence"/>
</dbReference>
<organism evidence="5 6">
    <name type="scientific">Novosphingobium indicum</name>
    <dbReference type="NCBI Taxonomy" id="462949"/>
    <lineage>
        <taxon>Bacteria</taxon>
        <taxon>Pseudomonadati</taxon>
        <taxon>Pseudomonadota</taxon>
        <taxon>Alphaproteobacteria</taxon>
        <taxon>Sphingomonadales</taxon>
        <taxon>Sphingomonadaceae</taxon>
        <taxon>Novosphingobium</taxon>
    </lineage>
</organism>
<dbReference type="SUPFAM" id="SSF75005">
    <property type="entry name" value="Arabinanase/levansucrase/invertase"/>
    <property type="match status" value="1"/>
</dbReference>
<evidence type="ECO:0000313" key="5">
    <source>
        <dbReference type="EMBL" id="GGN62556.1"/>
    </source>
</evidence>
<evidence type="ECO:0000256" key="2">
    <source>
        <dbReference type="ARBA" id="ARBA00022679"/>
    </source>
</evidence>
<comment type="caution">
    <text evidence="5">The sequence shown here is derived from an EMBL/GenBank/DDBJ whole genome shotgun (WGS) entry which is preliminary data.</text>
</comment>
<evidence type="ECO:0000313" key="6">
    <source>
        <dbReference type="Proteomes" id="UP000605099"/>
    </source>
</evidence>
<proteinExistence type="inferred from homology"/>
<dbReference type="Gene3D" id="3.40.50.2000">
    <property type="entry name" value="Glycogen Phosphorylase B"/>
    <property type="match status" value="2"/>
</dbReference>
<evidence type="ECO:0000259" key="4">
    <source>
        <dbReference type="Pfam" id="PF00534"/>
    </source>
</evidence>
<sequence length="750" mass="82500">MIGTFPPRKCGIATFTSDLDKQLTHHHPSIEIDVYPLVTGEDRSDNPRAIESTEREAFISAARAINESGVEAVWLQHEYGIFGGPDGDLVCERVDRLAPPLILTCHTVLAEPSPRQQGILRHLVSRASQIMVMSRHSLKLLNDIYGAPEHILTLIEHGASDPPFGRQADAKRALGLSERKVLMTFGLLGPGKGLETAIEALPAIIEKHPDVLYRIVGATHPNLVAHEGEAYRDRLVQLLARLGLEANVEWDNRFLETDELLDQIEACDIYLTPYPGMQQSTSGTLSYAVAMGKAVPYLHARELLADGVGHLVPAGSSAAIAGKVKELLGDPQALLATQRRAYARGRETIWPRFADAAASLVAKAAQTPRAEPGYTAVPSLAGVISMSDATGMMQHSVGIVPDRTHGYCLDDNARALMLMNVAEGMDAAERQRWSMVYASFIQHAWNPDAKAFRNFMRFDRGWCEETGSDDSNGRALWALGHTISHSPDEDIREWALGLYDRTLPYLAALSSPRALAFVMLGAAARLRAQPDHPFSRKILTDGGEVLASLLKRSRRPHWVWFEAMLAYDNPRLPQALAEAGALLERPVWIAEALETLRWIASMQTSTTGHFRPIGSDTFGKEGEALPFDQQPLEAQDGKNLYLLRSDTLDCWDDEGVLLMEPRYPWEFIQIGNCGSPILTDAGWLLFTHGVGAMRKYALGCALLDRGDPSKVLARSVEPVLTAENADRGGYVPNVIYTCGALRVEKRLLIP</sequence>
<dbReference type="PANTHER" id="PTHR34106:SF4">
    <property type="entry name" value="BLL5143 PROTEIN"/>
    <property type="match status" value="1"/>
</dbReference>
<gene>
    <name evidence="5" type="ORF">GCM10011349_46350</name>
</gene>